<proteinExistence type="predicted"/>
<reference evidence="3" key="1">
    <citation type="submission" date="2019-08" db="EMBL/GenBank/DDBJ databases">
        <authorList>
            <person name="Zheng X."/>
        </authorList>
    </citation>
    <scope>NUCLEOTIDE SEQUENCE [LARGE SCALE GENOMIC DNA]</scope>
    <source>
        <strain evidence="3">FJAT-25496</strain>
    </source>
</reference>
<gene>
    <name evidence="2" type="ORF">FSZ17_03145</name>
</gene>
<evidence type="ECO:0000256" key="1">
    <source>
        <dbReference type="SAM" id="Phobius"/>
    </source>
</evidence>
<evidence type="ECO:0008006" key="4">
    <source>
        <dbReference type="Google" id="ProtNLM"/>
    </source>
</evidence>
<feature type="transmembrane region" description="Helical" evidence="1">
    <location>
        <begin position="49"/>
        <end position="67"/>
    </location>
</feature>
<dbReference type="STRING" id="1742359.GCA_001439625_04469"/>
<feature type="transmembrane region" description="Helical" evidence="1">
    <location>
        <begin position="105"/>
        <end position="127"/>
    </location>
</feature>
<name>A0A5B8Z419_CYTDA</name>
<feature type="transmembrane region" description="Helical" evidence="1">
    <location>
        <begin position="21"/>
        <end position="43"/>
    </location>
</feature>
<keyword evidence="3" id="KW-1185">Reference proteome</keyword>
<organism evidence="2 3">
    <name type="scientific">Cytobacillus dafuensis</name>
    <name type="common">Bacillus dafuensis</name>
    <dbReference type="NCBI Taxonomy" id="1742359"/>
    <lineage>
        <taxon>Bacteria</taxon>
        <taxon>Bacillati</taxon>
        <taxon>Bacillota</taxon>
        <taxon>Bacilli</taxon>
        <taxon>Bacillales</taxon>
        <taxon>Bacillaceae</taxon>
        <taxon>Cytobacillus</taxon>
    </lineage>
</organism>
<feature type="transmembrane region" description="Helical" evidence="1">
    <location>
        <begin position="139"/>
        <end position="159"/>
    </location>
</feature>
<keyword evidence="1" id="KW-0812">Transmembrane</keyword>
<dbReference type="RefSeq" id="WP_057775719.1">
    <property type="nucleotide sequence ID" value="NZ_CP042593.1"/>
</dbReference>
<dbReference type="Proteomes" id="UP000321555">
    <property type="component" value="Chromosome"/>
</dbReference>
<dbReference type="KEGG" id="bda:FSZ17_03145"/>
<sequence>MSEWKQACWLAMFEVKSNLKGIITLAAMAVGLSIFFTLVFSISEMEDVTIVYDIFFVLTFWVVAASFRPKEIQLKKMNGGTWASPYFVMLNQLPITKNVLVMSRFIGFFIISIPFNVLVLTLIYALSTEFREAMPITTYIVFSIIWLCIGFTVGSMFPASDVGEKMSMLKLVIFNILFYGALLAIYVGIFYVYGQGVVAWTMHAAREWPQLSIAVSLLIAIINFLFAKGYIYKKIDKIDYLV</sequence>
<accession>A0A5B8Z419</accession>
<keyword evidence="1" id="KW-1133">Transmembrane helix</keyword>
<feature type="transmembrane region" description="Helical" evidence="1">
    <location>
        <begin position="171"/>
        <end position="193"/>
    </location>
</feature>
<feature type="transmembrane region" description="Helical" evidence="1">
    <location>
        <begin position="213"/>
        <end position="231"/>
    </location>
</feature>
<evidence type="ECO:0000313" key="3">
    <source>
        <dbReference type="Proteomes" id="UP000321555"/>
    </source>
</evidence>
<dbReference type="EMBL" id="CP042593">
    <property type="protein sequence ID" value="QED46359.1"/>
    <property type="molecule type" value="Genomic_DNA"/>
</dbReference>
<dbReference type="AlphaFoldDB" id="A0A5B8Z419"/>
<dbReference type="OrthoDB" id="2965073at2"/>
<evidence type="ECO:0000313" key="2">
    <source>
        <dbReference type="EMBL" id="QED46359.1"/>
    </source>
</evidence>
<protein>
    <recommendedName>
        <fullName evidence="4">ABC-2 transporter permease</fullName>
    </recommendedName>
</protein>
<keyword evidence="1" id="KW-0472">Membrane</keyword>